<accession>A0AAD6S3J2</accession>
<dbReference type="Proteomes" id="UP001218188">
    <property type="component" value="Unassembled WGS sequence"/>
</dbReference>
<name>A0AAD6S3J2_9AGAR</name>
<gene>
    <name evidence="2" type="ORF">C8F04DRAFT_1199161</name>
</gene>
<feature type="compositionally biased region" description="Basic and acidic residues" evidence="1">
    <location>
        <begin position="128"/>
        <end position="153"/>
    </location>
</feature>
<organism evidence="2 3">
    <name type="scientific">Mycena alexandri</name>
    <dbReference type="NCBI Taxonomy" id="1745969"/>
    <lineage>
        <taxon>Eukaryota</taxon>
        <taxon>Fungi</taxon>
        <taxon>Dikarya</taxon>
        <taxon>Basidiomycota</taxon>
        <taxon>Agaricomycotina</taxon>
        <taxon>Agaricomycetes</taxon>
        <taxon>Agaricomycetidae</taxon>
        <taxon>Agaricales</taxon>
        <taxon>Marasmiineae</taxon>
        <taxon>Mycenaceae</taxon>
        <taxon>Mycena</taxon>
    </lineage>
</organism>
<evidence type="ECO:0000313" key="2">
    <source>
        <dbReference type="EMBL" id="KAJ7018267.1"/>
    </source>
</evidence>
<dbReference type="AlphaFoldDB" id="A0AAD6S3J2"/>
<protein>
    <submittedName>
        <fullName evidence="2">Uncharacterized protein</fullName>
    </submittedName>
</protein>
<evidence type="ECO:0000313" key="3">
    <source>
        <dbReference type="Proteomes" id="UP001218188"/>
    </source>
</evidence>
<proteinExistence type="predicted"/>
<comment type="caution">
    <text evidence="2">The sequence shown here is derived from an EMBL/GenBank/DDBJ whole genome shotgun (WGS) entry which is preliminary data.</text>
</comment>
<reference evidence="2" key="1">
    <citation type="submission" date="2023-03" db="EMBL/GenBank/DDBJ databases">
        <title>Massive genome expansion in bonnet fungi (Mycena s.s.) driven by repeated elements and novel gene families across ecological guilds.</title>
        <authorList>
            <consortium name="Lawrence Berkeley National Laboratory"/>
            <person name="Harder C.B."/>
            <person name="Miyauchi S."/>
            <person name="Viragh M."/>
            <person name="Kuo A."/>
            <person name="Thoen E."/>
            <person name="Andreopoulos B."/>
            <person name="Lu D."/>
            <person name="Skrede I."/>
            <person name="Drula E."/>
            <person name="Henrissat B."/>
            <person name="Morin E."/>
            <person name="Kohler A."/>
            <person name="Barry K."/>
            <person name="LaButti K."/>
            <person name="Morin E."/>
            <person name="Salamov A."/>
            <person name="Lipzen A."/>
            <person name="Mereny Z."/>
            <person name="Hegedus B."/>
            <person name="Baldrian P."/>
            <person name="Stursova M."/>
            <person name="Weitz H."/>
            <person name="Taylor A."/>
            <person name="Grigoriev I.V."/>
            <person name="Nagy L.G."/>
            <person name="Martin F."/>
            <person name="Kauserud H."/>
        </authorList>
    </citation>
    <scope>NUCLEOTIDE SEQUENCE</scope>
    <source>
        <strain evidence="2">CBHHK200</strain>
    </source>
</reference>
<feature type="region of interest" description="Disordered" evidence="1">
    <location>
        <begin position="36"/>
        <end position="78"/>
    </location>
</feature>
<keyword evidence="3" id="KW-1185">Reference proteome</keyword>
<evidence type="ECO:0000256" key="1">
    <source>
        <dbReference type="SAM" id="MobiDB-lite"/>
    </source>
</evidence>
<dbReference type="EMBL" id="JARJCM010000347">
    <property type="protein sequence ID" value="KAJ7018267.1"/>
    <property type="molecule type" value="Genomic_DNA"/>
</dbReference>
<sequence>MARKEEAILKAWGYNSAEKVESGMQQLGAAKRIVDGEADTEKQHRPAAAGTPVRMPRNDSGNCRGDGNIGGSKDGNKDDGGCHIILWYMETGSEDKPGEYPVVRRGSPDVEKKKSRNFVVAGITPEVQQDHSIDSKGEGRNASDDKTAKDKCSADAPDNILCLGE</sequence>
<feature type="region of interest" description="Disordered" evidence="1">
    <location>
        <begin position="95"/>
        <end position="156"/>
    </location>
</feature>